<dbReference type="GO" id="GO:0051301">
    <property type="term" value="P:cell division"/>
    <property type="evidence" value="ECO:0007669"/>
    <property type="project" value="UniProtKB-KW"/>
</dbReference>
<evidence type="ECO:0000256" key="4">
    <source>
        <dbReference type="SAM" id="Phobius"/>
    </source>
</evidence>
<name>A0A7K3MCB8_9ACTN</name>
<keyword evidence="2 3" id="KW-0067">ATP-binding</keyword>
<gene>
    <name evidence="6" type="ORF">F7O44_28255</name>
</gene>
<dbReference type="EMBL" id="WLZY01000016">
    <property type="protein sequence ID" value="NDL60975.1"/>
    <property type="molecule type" value="Genomic_DNA"/>
</dbReference>
<keyword evidence="6" id="KW-0131">Cell cycle</keyword>
<dbReference type="PANTHER" id="PTHR22683">
    <property type="entry name" value="SPORULATION PROTEIN RELATED"/>
    <property type="match status" value="1"/>
</dbReference>
<dbReference type="Pfam" id="PF01580">
    <property type="entry name" value="FtsK_SpoIIIE"/>
    <property type="match status" value="1"/>
</dbReference>
<keyword evidence="6" id="KW-0132">Cell division</keyword>
<feature type="transmembrane region" description="Helical" evidence="4">
    <location>
        <begin position="28"/>
        <end position="55"/>
    </location>
</feature>
<keyword evidence="7" id="KW-1185">Reference proteome</keyword>
<dbReference type="GO" id="GO:0003677">
    <property type="term" value="F:DNA binding"/>
    <property type="evidence" value="ECO:0007669"/>
    <property type="project" value="InterPro"/>
</dbReference>
<evidence type="ECO:0000256" key="3">
    <source>
        <dbReference type="PROSITE-ProRule" id="PRU00289"/>
    </source>
</evidence>
<feature type="domain" description="FtsK" evidence="5">
    <location>
        <begin position="194"/>
        <end position="374"/>
    </location>
</feature>
<dbReference type="InterPro" id="IPR027417">
    <property type="entry name" value="P-loop_NTPase"/>
</dbReference>
<dbReference type="SUPFAM" id="SSF52540">
    <property type="entry name" value="P-loop containing nucleoside triphosphate hydrolases"/>
    <property type="match status" value="1"/>
</dbReference>
<keyword evidence="1 3" id="KW-0547">Nucleotide-binding</keyword>
<evidence type="ECO:0000256" key="2">
    <source>
        <dbReference type="ARBA" id="ARBA00022840"/>
    </source>
</evidence>
<dbReference type="InterPro" id="IPR050206">
    <property type="entry name" value="FtsK/SpoIIIE/SftA"/>
</dbReference>
<comment type="caution">
    <text evidence="6">The sequence shown here is derived from an EMBL/GenBank/DDBJ whole genome shotgun (WGS) entry which is preliminary data.</text>
</comment>
<dbReference type="PANTHER" id="PTHR22683:SF41">
    <property type="entry name" value="DNA TRANSLOCASE FTSK"/>
    <property type="match status" value="1"/>
</dbReference>
<dbReference type="InterPro" id="IPR002543">
    <property type="entry name" value="FtsK_dom"/>
</dbReference>
<dbReference type="AlphaFoldDB" id="A0A7K3MCB8"/>
<organism evidence="6 7">
    <name type="scientific">Phytoactinopolyspora mesophila</name>
    <dbReference type="NCBI Taxonomy" id="2650750"/>
    <lineage>
        <taxon>Bacteria</taxon>
        <taxon>Bacillati</taxon>
        <taxon>Actinomycetota</taxon>
        <taxon>Actinomycetes</taxon>
        <taxon>Jiangellales</taxon>
        <taxon>Jiangellaceae</taxon>
        <taxon>Phytoactinopolyspora</taxon>
    </lineage>
</organism>
<feature type="binding site" evidence="3">
    <location>
        <begin position="210"/>
        <end position="217"/>
    </location>
    <ligand>
        <name>ATP</name>
        <dbReference type="ChEBI" id="CHEBI:30616"/>
    </ligand>
</feature>
<protein>
    <submittedName>
        <fullName evidence="6">Cell division protein FtsK</fullName>
    </submittedName>
</protein>
<dbReference type="PROSITE" id="PS50901">
    <property type="entry name" value="FTSK"/>
    <property type="match status" value="1"/>
</dbReference>
<keyword evidence="4" id="KW-0812">Transmembrane</keyword>
<accession>A0A7K3MCB8</accession>
<keyword evidence="4" id="KW-0472">Membrane</keyword>
<keyword evidence="4" id="KW-1133">Transmembrane helix</keyword>
<dbReference type="Proteomes" id="UP000460435">
    <property type="component" value="Unassembled WGS sequence"/>
</dbReference>
<evidence type="ECO:0000313" key="6">
    <source>
        <dbReference type="EMBL" id="NDL60975.1"/>
    </source>
</evidence>
<reference evidence="6 7" key="1">
    <citation type="submission" date="2019-11" db="EMBL/GenBank/DDBJ databases">
        <authorList>
            <person name="Li X.-J."/>
            <person name="Feng X.-M."/>
        </authorList>
    </citation>
    <scope>NUCLEOTIDE SEQUENCE [LARGE SCALE GENOMIC DNA]</scope>
    <source>
        <strain evidence="6 7">XMNu-373</strain>
    </source>
</reference>
<proteinExistence type="predicted"/>
<evidence type="ECO:0000259" key="5">
    <source>
        <dbReference type="PROSITE" id="PS50901"/>
    </source>
</evidence>
<dbReference type="Gene3D" id="3.40.50.300">
    <property type="entry name" value="P-loop containing nucleotide triphosphate hydrolases"/>
    <property type="match status" value="1"/>
</dbReference>
<evidence type="ECO:0000313" key="7">
    <source>
        <dbReference type="Proteomes" id="UP000460435"/>
    </source>
</evidence>
<sequence>MFVGLILLLLVVPWYAIRHPIISVLVGGSAWIALLHGPFGLAVAYVAVASVLVIWRLVHKPSFVRFVSRPVRSKWRGAWVYRRRWTSAMHMCGLSKGFGAKRYVPHVVRVRSDEFGDRVRIKLLMGQSADDFEAKTEALASTFGATGCRVETGKPGVIWLHFKHRDALMVPLPAPKVGSVVNLGALSVGRCEDGQPWRLQLLGTHVLVAGATNSGKGSVIWSTLRALAPGVRAGLVDVWAVDPKGGVELASGAPMFARFAYEPEDMVALVEDAAALIRNRAATMRGHTRLHTPTTSEPFVLLVVDELAFLTAYMPDRALSKRLNAALSVVLSQGRAVGVSVMAAVQDPRKEIINMRDLFPTRIGLRLTESDQVDMVLGDGARKRGARCDQIPESTPGIGYVLLEGQREPTRVRAAYVSDYDISAMTATYQAARTDHALSVPVVAGEVVG</sequence>
<evidence type="ECO:0000256" key="1">
    <source>
        <dbReference type="ARBA" id="ARBA00022741"/>
    </source>
</evidence>
<dbReference type="GO" id="GO:0005524">
    <property type="term" value="F:ATP binding"/>
    <property type="evidence" value="ECO:0007669"/>
    <property type="project" value="UniProtKB-UniRule"/>
</dbReference>